<keyword evidence="6" id="KW-0663">Pyridoxal phosphate</keyword>
<keyword evidence="7" id="KW-0100">Branched-chain amino acid biosynthesis</keyword>
<proteinExistence type="inferred from homology"/>
<dbReference type="InterPro" id="IPR001544">
    <property type="entry name" value="Aminotrans_IV"/>
</dbReference>
<dbReference type="Gene3D" id="3.20.10.10">
    <property type="entry name" value="D-amino Acid Aminotransferase, subunit A, domain 2"/>
    <property type="match status" value="1"/>
</dbReference>
<evidence type="ECO:0000256" key="4">
    <source>
        <dbReference type="ARBA" id="ARBA00022605"/>
    </source>
</evidence>
<reference evidence="8" key="1">
    <citation type="submission" date="2020-05" db="EMBL/GenBank/DDBJ databases">
        <authorList>
            <person name="Chiriac C."/>
            <person name="Salcher M."/>
            <person name="Ghai R."/>
            <person name="Kavagutti S V."/>
        </authorList>
    </citation>
    <scope>NUCLEOTIDE SEQUENCE</scope>
</reference>
<dbReference type="Pfam" id="PF01063">
    <property type="entry name" value="Aminotran_4"/>
    <property type="match status" value="1"/>
</dbReference>
<evidence type="ECO:0000256" key="1">
    <source>
        <dbReference type="ARBA" id="ARBA00001933"/>
    </source>
</evidence>
<evidence type="ECO:0000256" key="6">
    <source>
        <dbReference type="ARBA" id="ARBA00022898"/>
    </source>
</evidence>
<dbReference type="PANTHER" id="PTHR11825:SF44">
    <property type="entry name" value="BRANCHED-CHAIN-AMINO-ACID AMINOTRANSFERASE"/>
    <property type="match status" value="1"/>
</dbReference>
<name>A0A6J6UEK9_9ZZZZ</name>
<dbReference type="PANTHER" id="PTHR11825">
    <property type="entry name" value="SUBGROUP IIII AMINOTRANSFERASE"/>
    <property type="match status" value="1"/>
</dbReference>
<keyword evidence="5" id="KW-0808">Transferase</keyword>
<dbReference type="InterPro" id="IPR005786">
    <property type="entry name" value="B_amino_transII"/>
</dbReference>
<dbReference type="AlphaFoldDB" id="A0A6J6UEK9"/>
<dbReference type="Gene3D" id="3.30.470.10">
    <property type="match status" value="1"/>
</dbReference>
<dbReference type="EMBL" id="CAEZZJ010000062">
    <property type="protein sequence ID" value="CAB4758220.1"/>
    <property type="molecule type" value="Genomic_DNA"/>
</dbReference>
<keyword evidence="4" id="KW-0028">Amino-acid biosynthesis</keyword>
<evidence type="ECO:0000313" key="8">
    <source>
        <dbReference type="EMBL" id="CAB4758220.1"/>
    </source>
</evidence>
<dbReference type="InterPro" id="IPR036038">
    <property type="entry name" value="Aminotransferase-like"/>
</dbReference>
<accession>A0A6J6UEK9</accession>
<dbReference type="NCBIfam" id="TIGR01123">
    <property type="entry name" value="ilvE_II"/>
    <property type="match status" value="1"/>
</dbReference>
<dbReference type="CDD" id="cd01557">
    <property type="entry name" value="BCAT_beta_family"/>
    <property type="match status" value="1"/>
</dbReference>
<organism evidence="8">
    <name type="scientific">freshwater metagenome</name>
    <dbReference type="NCBI Taxonomy" id="449393"/>
    <lineage>
        <taxon>unclassified sequences</taxon>
        <taxon>metagenomes</taxon>
        <taxon>ecological metagenomes</taxon>
    </lineage>
</organism>
<dbReference type="InterPro" id="IPR043131">
    <property type="entry name" value="BCAT-like_N"/>
</dbReference>
<keyword evidence="3" id="KW-0032">Aminotransferase</keyword>
<dbReference type="PIRSF" id="PIRSF006468">
    <property type="entry name" value="BCAT1"/>
    <property type="match status" value="1"/>
</dbReference>
<dbReference type="GO" id="GO:0009082">
    <property type="term" value="P:branched-chain amino acid biosynthetic process"/>
    <property type="evidence" value="ECO:0007669"/>
    <property type="project" value="UniProtKB-KW"/>
</dbReference>
<evidence type="ECO:0000256" key="2">
    <source>
        <dbReference type="ARBA" id="ARBA00009320"/>
    </source>
</evidence>
<dbReference type="InterPro" id="IPR043132">
    <property type="entry name" value="BCAT-like_C"/>
</dbReference>
<comment type="similarity">
    <text evidence="2">Belongs to the class-IV pyridoxal-phosphate-dependent aminotransferase family.</text>
</comment>
<evidence type="ECO:0000256" key="7">
    <source>
        <dbReference type="ARBA" id="ARBA00023304"/>
    </source>
</evidence>
<comment type="cofactor">
    <cofactor evidence="1">
        <name>pyridoxal 5'-phosphate</name>
        <dbReference type="ChEBI" id="CHEBI:597326"/>
    </cofactor>
</comment>
<evidence type="ECO:0000256" key="3">
    <source>
        <dbReference type="ARBA" id="ARBA00022576"/>
    </source>
</evidence>
<gene>
    <name evidence="8" type="ORF">UFOPK2852_00628</name>
</gene>
<dbReference type="PROSITE" id="PS00770">
    <property type="entry name" value="AA_TRANSFER_CLASS_4"/>
    <property type="match status" value="1"/>
</dbReference>
<dbReference type="GO" id="GO:0004084">
    <property type="term" value="F:branched-chain-amino-acid transaminase activity"/>
    <property type="evidence" value="ECO:0007669"/>
    <property type="project" value="InterPro"/>
</dbReference>
<dbReference type="SUPFAM" id="SSF56752">
    <property type="entry name" value="D-aminoacid aminotransferase-like PLP-dependent enzymes"/>
    <property type="match status" value="1"/>
</dbReference>
<dbReference type="InterPro" id="IPR018300">
    <property type="entry name" value="Aminotrans_IV_CS"/>
</dbReference>
<dbReference type="InterPro" id="IPR033939">
    <property type="entry name" value="BCAT_family"/>
</dbReference>
<protein>
    <submittedName>
        <fullName evidence="8">Unannotated protein</fullName>
    </submittedName>
</protein>
<evidence type="ECO:0000256" key="5">
    <source>
        <dbReference type="ARBA" id="ARBA00022679"/>
    </source>
</evidence>
<sequence length="361" mass="38879">MKINLNPNSNPLPDADRDAKVAAGGFGKYYTDNMVVANWSEADGWSDAELKAYGPITLDPATAVFHYGQEIFEGMKAYSQPDGSISLFRPDANALRFARSAARLALPELSVSEFIETITTLVKQDRKWVPNKVGESLYIRPFMFATEVGLGVRPSNQAMYMLIATPAGAYFNAAKAVTVWISTEYVRAAIGGTGEAKCGGNYAASLVAQKQAAAKGCDQVVWLDAIERRWVEEMGGMNLYFVKGSGKDATVITPKLTGTLLPGITRDSILTVAKDLGYKVEEVMLSIDDWRDGVASGEITEIFACGTAAVVSAIGAAKSQFGTWNTGDGNPGPITMQIRETLLGIQHGTIEDKHGWNVKVC</sequence>
<dbReference type="GO" id="GO:0008652">
    <property type="term" value="P:amino acid biosynthetic process"/>
    <property type="evidence" value="ECO:0007669"/>
    <property type="project" value="UniProtKB-KW"/>
</dbReference>
<dbReference type="NCBIfam" id="NF009897">
    <property type="entry name" value="PRK13357.1"/>
    <property type="match status" value="1"/>
</dbReference>